<comment type="caution">
    <text evidence="2">The sequence shown here is derived from an EMBL/GenBank/DDBJ whole genome shotgun (WGS) entry which is preliminary data.</text>
</comment>
<accession>A0A1E8Q0Y5</accession>
<feature type="transmembrane region" description="Helical" evidence="1">
    <location>
        <begin position="209"/>
        <end position="229"/>
    </location>
</feature>
<keyword evidence="1" id="KW-1133">Transmembrane helix</keyword>
<gene>
    <name evidence="2" type="ORF">BEL07_18680</name>
</gene>
<keyword evidence="1" id="KW-0472">Membrane</keyword>
<evidence type="ECO:0000313" key="3">
    <source>
        <dbReference type="Proteomes" id="UP000178953"/>
    </source>
</evidence>
<name>A0A1E8Q0Y5_9MYCO</name>
<protein>
    <recommendedName>
        <fullName evidence="4">DUF4239 domain-containing protein</fullName>
    </recommendedName>
</protein>
<dbReference type="InterPro" id="IPR025333">
    <property type="entry name" value="DUF4239"/>
</dbReference>
<sequence>MLVWLTPLIVLAVVATAVTAKLLVRRRAPEGGFFTDLTRSAGSLSVIGTMFAVMLAFVILFALQSFARAREGASIEAVALTEQNSVARILPAAAGGRLRGDLVCYGRAVVHDEWPAMRDDRTSELTEAWVDRLHADFAAAAPGDARQEAAFAQWFDQEAQRRDGRRARLAEAAPTLPAPLWFALGIGAVLTLTYMVVQADPRESRRIQALPIACVSALVTAGLLVVFFLDRPYAGEHGSISPAEMTRTLARIDIGVQAPCDERGNPL</sequence>
<dbReference type="Proteomes" id="UP000178953">
    <property type="component" value="Unassembled WGS sequence"/>
</dbReference>
<feature type="transmembrane region" description="Helical" evidence="1">
    <location>
        <begin position="175"/>
        <end position="197"/>
    </location>
</feature>
<keyword evidence="1" id="KW-0812">Transmembrane</keyword>
<dbReference type="RefSeq" id="WP_070354565.1">
    <property type="nucleotide sequence ID" value="NZ_CP043474.1"/>
</dbReference>
<dbReference type="OrthoDB" id="940913at2"/>
<evidence type="ECO:0000256" key="1">
    <source>
        <dbReference type="SAM" id="Phobius"/>
    </source>
</evidence>
<proteinExistence type="predicted"/>
<keyword evidence="3" id="KW-1185">Reference proteome</keyword>
<dbReference type="EMBL" id="MCHX01000045">
    <property type="protein sequence ID" value="OFJ52202.1"/>
    <property type="molecule type" value="Genomic_DNA"/>
</dbReference>
<dbReference type="Pfam" id="PF14023">
    <property type="entry name" value="Bestrophin-like"/>
    <property type="match status" value="1"/>
</dbReference>
<evidence type="ECO:0000313" key="2">
    <source>
        <dbReference type="EMBL" id="OFJ52202.1"/>
    </source>
</evidence>
<organism evidence="2 3">
    <name type="scientific">Mycolicibacterium grossiae</name>
    <dbReference type="NCBI Taxonomy" id="1552759"/>
    <lineage>
        <taxon>Bacteria</taxon>
        <taxon>Bacillati</taxon>
        <taxon>Actinomycetota</taxon>
        <taxon>Actinomycetes</taxon>
        <taxon>Mycobacteriales</taxon>
        <taxon>Mycobacteriaceae</taxon>
        <taxon>Mycolicibacterium</taxon>
    </lineage>
</organism>
<feature type="transmembrane region" description="Helical" evidence="1">
    <location>
        <begin position="41"/>
        <end position="63"/>
    </location>
</feature>
<reference evidence="2 3" key="1">
    <citation type="submission" date="2016-09" db="EMBL/GenBank/DDBJ databases">
        <title>genome sequence of Mycobacterium sp. 739 SCH.</title>
        <authorList>
            <person name="Greninger A.L."/>
            <person name="Qin X."/>
            <person name="Jerome K."/>
            <person name="Vora S."/>
            <person name="Quinn K."/>
        </authorList>
    </citation>
    <scope>NUCLEOTIDE SEQUENCE [LARGE SCALE GENOMIC DNA]</scope>
    <source>
        <strain evidence="2 3">SCH</strain>
    </source>
</reference>
<dbReference type="AlphaFoldDB" id="A0A1E8Q0Y5"/>
<evidence type="ECO:0008006" key="4">
    <source>
        <dbReference type="Google" id="ProtNLM"/>
    </source>
</evidence>